<comment type="caution">
    <text evidence="2">The sequence shown here is derived from an EMBL/GenBank/DDBJ whole genome shotgun (WGS) entry which is preliminary data.</text>
</comment>
<dbReference type="AlphaFoldDB" id="A0A139HIK7"/>
<dbReference type="EMBL" id="LFZN01000043">
    <property type="protein sequence ID" value="KXT02290.1"/>
    <property type="molecule type" value="Genomic_DNA"/>
</dbReference>
<gene>
    <name evidence="2" type="ORF">AC578_247</name>
</gene>
<evidence type="ECO:0000313" key="3">
    <source>
        <dbReference type="Proteomes" id="UP000070133"/>
    </source>
</evidence>
<name>A0A139HIK7_9PEZI</name>
<evidence type="ECO:0000313" key="2">
    <source>
        <dbReference type="EMBL" id="KXT02290.1"/>
    </source>
</evidence>
<organism evidence="2 3">
    <name type="scientific">Pseudocercospora eumusae</name>
    <dbReference type="NCBI Taxonomy" id="321146"/>
    <lineage>
        <taxon>Eukaryota</taxon>
        <taxon>Fungi</taxon>
        <taxon>Dikarya</taxon>
        <taxon>Ascomycota</taxon>
        <taxon>Pezizomycotina</taxon>
        <taxon>Dothideomycetes</taxon>
        <taxon>Dothideomycetidae</taxon>
        <taxon>Mycosphaerellales</taxon>
        <taxon>Mycosphaerellaceae</taxon>
        <taxon>Pseudocercospora</taxon>
    </lineage>
</organism>
<proteinExistence type="predicted"/>
<accession>A0A139HIK7</accession>
<keyword evidence="3" id="KW-1185">Reference proteome</keyword>
<sequence>MPPIGGGDGIRKAADNQTNHEYQRCNCSREKPKAYAEWQHEASLLTAVHDEQQTSECMSVSKRRAALMVSDEDVSEPSREL</sequence>
<reference evidence="2 3" key="1">
    <citation type="submission" date="2015-07" db="EMBL/GenBank/DDBJ databases">
        <title>Comparative genomics of the Sigatoka disease complex on banana suggests a link between parallel evolutionary changes in Pseudocercospora fijiensis and Pseudocercospora eumusae and increased virulence on the banana host.</title>
        <authorList>
            <person name="Chang T.-C."/>
            <person name="Salvucci A."/>
            <person name="Crous P.W."/>
            <person name="Stergiopoulos I."/>
        </authorList>
    </citation>
    <scope>NUCLEOTIDE SEQUENCE [LARGE SCALE GENOMIC DNA]</scope>
    <source>
        <strain evidence="2 3">CBS 114824</strain>
    </source>
</reference>
<dbReference type="Proteomes" id="UP000070133">
    <property type="component" value="Unassembled WGS sequence"/>
</dbReference>
<feature type="region of interest" description="Disordered" evidence="1">
    <location>
        <begin position="1"/>
        <end position="20"/>
    </location>
</feature>
<protein>
    <submittedName>
        <fullName evidence="2">Uncharacterized protein</fullName>
    </submittedName>
</protein>
<evidence type="ECO:0000256" key="1">
    <source>
        <dbReference type="SAM" id="MobiDB-lite"/>
    </source>
</evidence>